<dbReference type="AlphaFoldDB" id="A0A3N0I330"/>
<evidence type="ECO:0000313" key="2">
    <source>
        <dbReference type="EMBL" id="RNM31419.1"/>
    </source>
</evidence>
<sequence length="432" mass="49356">MAKKTFHSISPVRRSILLVTTIALIVVSIFLYVTRPTDVDRINETYLDTIKDTSILSKNINTSFKQNYQVKTYTMYGESLKLYDDTALNKTDDLMGANLILVNVETQEEINYTFGSGADEGIKTNQLDPGLYEVYVYDHFVKKRVYFNKKVHMEPFETVRRNHHVKHISMDADTDYLDDYDIHLKKNYAFISVTENIPKADTVDVMIDPCGDIYDTETNQVADGLTAGDLTEQKEAYDFAKKVKTELEKYGLKVQLTRSEDGTPSYSGRNGRVAKGYEHKAKIFLSVGFSQFDTTEKPFLLVSPHTSGVLADNISYIMQKNGIKMDDTQSTARQIHEDGVIFDGYNDENDKYEVWPQLRESGGKAIFAGRYTSSKENQRYKDNPGMYGIYFQFLNGEDKNSIQYYQKNKTKIVKSLAKGIAYYLDVKKEGSN</sequence>
<protein>
    <submittedName>
        <fullName evidence="2">Uncharacterized protein</fullName>
    </submittedName>
</protein>
<reference evidence="2 3" key="1">
    <citation type="submission" date="2018-11" db="EMBL/GenBank/DDBJ databases">
        <title>Clostridium sp. nov., a member of the family Erysipelotrichaceae isolated from pig faeces.</title>
        <authorList>
            <person name="Chang Y.-H."/>
        </authorList>
    </citation>
    <scope>NUCLEOTIDE SEQUENCE [LARGE SCALE GENOMIC DNA]</scope>
    <source>
        <strain evidence="2 3">YH-panp20</strain>
    </source>
</reference>
<dbReference type="EMBL" id="RJQC01000001">
    <property type="protein sequence ID" value="RNM31419.1"/>
    <property type="molecule type" value="Genomic_DNA"/>
</dbReference>
<dbReference type="Proteomes" id="UP000276568">
    <property type="component" value="Unassembled WGS sequence"/>
</dbReference>
<evidence type="ECO:0000313" key="3">
    <source>
        <dbReference type="Proteomes" id="UP000276568"/>
    </source>
</evidence>
<gene>
    <name evidence="2" type="ORF">EDX97_02355</name>
</gene>
<organism evidence="2 3">
    <name type="scientific">Absicoccus porci</name>
    <dbReference type="NCBI Taxonomy" id="2486576"/>
    <lineage>
        <taxon>Bacteria</taxon>
        <taxon>Bacillati</taxon>
        <taxon>Bacillota</taxon>
        <taxon>Erysipelotrichia</taxon>
        <taxon>Erysipelotrichales</taxon>
        <taxon>Erysipelotrichaceae</taxon>
        <taxon>Absicoccus</taxon>
    </lineage>
</organism>
<feature type="transmembrane region" description="Helical" evidence="1">
    <location>
        <begin position="12"/>
        <end position="33"/>
    </location>
</feature>
<dbReference type="OrthoDB" id="1769210at2"/>
<comment type="caution">
    <text evidence="2">The sequence shown here is derived from an EMBL/GenBank/DDBJ whole genome shotgun (WGS) entry which is preliminary data.</text>
</comment>
<keyword evidence="1" id="KW-1133">Transmembrane helix</keyword>
<keyword evidence="1" id="KW-0812">Transmembrane</keyword>
<name>A0A3N0I330_9FIRM</name>
<proteinExistence type="predicted"/>
<keyword evidence="3" id="KW-1185">Reference proteome</keyword>
<dbReference type="SUPFAM" id="SSF53187">
    <property type="entry name" value="Zn-dependent exopeptidases"/>
    <property type="match status" value="1"/>
</dbReference>
<accession>A0A3N0I330</accession>
<dbReference type="RefSeq" id="WP_128519578.1">
    <property type="nucleotide sequence ID" value="NZ_RJQC01000001.1"/>
</dbReference>
<dbReference type="Gene3D" id="3.40.630.40">
    <property type="entry name" value="Zn-dependent exopeptidases"/>
    <property type="match status" value="1"/>
</dbReference>
<evidence type="ECO:0000256" key="1">
    <source>
        <dbReference type="SAM" id="Phobius"/>
    </source>
</evidence>
<keyword evidence="1" id="KW-0472">Membrane</keyword>